<dbReference type="Proteomes" id="UP000622166">
    <property type="component" value="Unassembled WGS sequence"/>
</dbReference>
<sequence>MLVLRLDALTAALTEKVLQYAWPHCGKIGRYVSHRARSLTGSLERVVKGRVGMWVGWAGRERNSRGREKGTNRSPATVVRATGAVQVVVPSLWTVSPSGLRFDRMA</sequence>
<organism evidence="1 2">
    <name type="scientific">Streptomyces poonensis</name>
    <dbReference type="NCBI Taxonomy" id="68255"/>
    <lineage>
        <taxon>Bacteria</taxon>
        <taxon>Bacillati</taxon>
        <taxon>Actinomycetota</taxon>
        <taxon>Actinomycetes</taxon>
        <taxon>Kitasatosporales</taxon>
        <taxon>Streptomycetaceae</taxon>
        <taxon>Streptomyces</taxon>
    </lineage>
</organism>
<comment type="caution">
    <text evidence="1">The sequence shown here is derived from an EMBL/GenBank/DDBJ whole genome shotgun (WGS) entry which is preliminary data.</text>
</comment>
<keyword evidence="2" id="KW-1185">Reference proteome</keyword>
<name>A0A918PX03_9ACTN</name>
<evidence type="ECO:0000313" key="1">
    <source>
        <dbReference type="EMBL" id="GGZ23547.1"/>
    </source>
</evidence>
<reference evidence="1" key="1">
    <citation type="journal article" date="2014" name="Int. J. Syst. Evol. Microbiol.">
        <title>Complete genome sequence of Corynebacterium casei LMG S-19264T (=DSM 44701T), isolated from a smear-ripened cheese.</title>
        <authorList>
            <consortium name="US DOE Joint Genome Institute (JGI-PGF)"/>
            <person name="Walter F."/>
            <person name="Albersmeier A."/>
            <person name="Kalinowski J."/>
            <person name="Ruckert C."/>
        </authorList>
    </citation>
    <scope>NUCLEOTIDE SEQUENCE</scope>
    <source>
        <strain evidence="1">JCM 4815</strain>
    </source>
</reference>
<evidence type="ECO:0000313" key="2">
    <source>
        <dbReference type="Proteomes" id="UP000622166"/>
    </source>
</evidence>
<accession>A0A918PX03</accession>
<dbReference type="AlphaFoldDB" id="A0A918PX03"/>
<dbReference type="EMBL" id="BMVW01000011">
    <property type="protein sequence ID" value="GGZ23547.1"/>
    <property type="molecule type" value="Genomic_DNA"/>
</dbReference>
<gene>
    <name evidence="1" type="ORF">GCM10010365_49590</name>
</gene>
<protein>
    <submittedName>
        <fullName evidence="1">Uncharacterized protein</fullName>
    </submittedName>
</protein>
<reference evidence="1" key="2">
    <citation type="submission" date="2020-09" db="EMBL/GenBank/DDBJ databases">
        <authorList>
            <person name="Sun Q."/>
            <person name="Ohkuma M."/>
        </authorList>
    </citation>
    <scope>NUCLEOTIDE SEQUENCE</scope>
    <source>
        <strain evidence="1">JCM 4815</strain>
    </source>
</reference>
<proteinExistence type="predicted"/>